<organism evidence="1 2">
    <name type="scientific">Candidatus Taylorbacteria bacterium RIFCSPHIGHO2_02_FULL_45_35</name>
    <dbReference type="NCBI Taxonomy" id="1802311"/>
    <lineage>
        <taxon>Bacteria</taxon>
        <taxon>Candidatus Tayloriibacteriota</taxon>
    </lineage>
</organism>
<dbReference type="SUPFAM" id="SSF143011">
    <property type="entry name" value="RelE-like"/>
    <property type="match status" value="1"/>
</dbReference>
<dbReference type="Proteomes" id="UP000177943">
    <property type="component" value="Unassembled WGS sequence"/>
</dbReference>
<reference evidence="1 2" key="1">
    <citation type="journal article" date="2016" name="Nat. Commun.">
        <title>Thousands of microbial genomes shed light on interconnected biogeochemical processes in an aquifer system.</title>
        <authorList>
            <person name="Anantharaman K."/>
            <person name="Brown C.T."/>
            <person name="Hug L.A."/>
            <person name="Sharon I."/>
            <person name="Castelle C.J."/>
            <person name="Probst A.J."/>
            <person name="Thomas B.C."/>
            <person name="Singh A."/>
            <person name="Wilkins M.J."/>
            <person name="Karaoz U."/>
            <person name="Brodie E.L."/>
            <person name="Williams K.H."/>
            <person name="Hubbard S.S."/>
            <person name="Banfield J.F."/>
        </authorList>
    </citation>
    <scope>NUCLEOTIDE SEQUENCE [LARGE SCALE GENOMIC DNA]</scope>
</reference>
<name>A0A1G2MPG4_9BACT</name>
<evidence type="ECO:0000313" key="1">
    <source>
        <dbReference type="EMBL" id="OHA25787.1"/>
    </source>
</evidence>
<dbReference type="EMBL" id="MHRP01000044">
    <property type="protein sequence ID" value="OHA25787.1"/>
    <property type="molecule type" value="Genomic_DNA"/>
</dbReference>
<dbReference type="AlphaFoldDB" id="A0A1G2MPG4"/>
<dbReference type="PANTHER" id="PTHR38813:SF1">
    <property type="entry name" value="TOXIN RELE1-RELATED"/>
    <property type="match status" value="1"/>
</dbReference>
<comment type="caution">
    <text evidence="1">The sequence shown here is derived from an EMBL/GenBank/DDBJ whole genome shotgun (WGS) entry which is preliminary data.</text>
</comment>
<dbReference type="PANTHER" id="PTHR38813">
    <property type="match status" value="1"/>
</dbReference>
<protein>
    <recommendedName>
        <fullName evidence="3">Plasmid stabilization protein</fullName>
    </recommendedName>
</protein>
<sequence>MSWRVFVASSATKFVQRLPRKDATRIKFVLEKELSRDPYAGDIKKLAGEDNVWRRRVGSYRIFFEVYPVFQEVRVFDIERRGSNTY</sequence>
<dbReference type="InterPro" id="IPR052747">
    <property type="entry name" value="TA_system_RelE_toxin"/>
</dbReference>
<evidence type="ECO:0008006" key="3">
    <source>
        <dbReference type="Google" id="ProtNLM"/>
    </source>
</evidence>
<proteinExistence type="predicted"/>
<dbReference type="Gene3D" id="3.30.2310.20">
    <property type="entry name" value="RelE-like"/>
    <property type="match status" value="1"/>
</dbReference>
<accession>A0A1G2MPG4</accession>
<evidence type="ECO:0000313" key="2">
    <source>
        <dbReference type="Proteomes" id="UP000177943"/>
    </source>
</evidence>
<dbReference type="InterPro" id="IPR035093">
    <property type="entry name" value="RelE/ParE_toxin_dom_sf"/>
</dbReference>
<gene>
    <name evidence="1" type="ORF">A3D56_01640</name>
</gene>